<sequence>MQIHRRLCQHQRVDSQIQTNKYLISIHPRKQTRI</sequence>
<gene>
    <name evidence="1" type="ordered locus">VIT_08s0040g03090</name>
</gene>
<reference evidence="2" key="1">
    <citation type="journal article" date="2007" name="Nature">
        <title>The grapevine genome sequence suggests ancestral hexaploidization in major angiosperm phyla.</title>
        <authorList>
            <consortium name="The French-Italian Public Consortium for Grapevine Genome Characterization."/>
            <person name="Jaillon O."/>
            <person name="Aury J.-M."/>
            <person name="Noel B."/>
            <person name="Policriti A."/>
            <person name="Clepet C."/>
            <person name="Casagrande A."/>
            <person name="Choisne N."/>
            <person name="Aubourg S."/>
            <person name="Vitulo N."/>
            <person name="Jubin C."/>
            <person name="Vezzi A."/>
            <person name="Legeai F."/>
            <person name="Hugueney P."/>
            <person name="Dasilva C."/>
            <person name="Horner D."/>
            <person name="Mica E."/>
            <person name="Jublot D."/>
            <person name="Poulain J."/>
            <person name="Bruyere C."/>
            <person name="Billault A."/>
            <person name="Segurens B."/>
            <person name="Gouyvenoux M."/>
            <person name="Ugarte E."/>
            <person name="Cattonaro F."/>
            <person name="Anthouard V."/>
            <person name="Vico V."/>
            <person name="Del Fabbro C."/>
            <person name="Alaux M."/>
            <person name="Di Gaspero G."/>
            <person name="Dumas V."/>
            <person name="Felice N."/>
            <person name="Paillard S."/>
            <person name="Juman I."/>
            <person name="Moroldo M."/>
            <person name="Scalabrin S."/>
            <person name="Canaguier A."/>
            <person name="Le Clainche I."/>
            <person name="Malacrida G."/>
            <person name="Durand E."/>
            <person name="Pesole G."/>
            <person name="Laucou V."/>
            <person name="Chatelet P."/>
            <person name="Merdinoglu D."/>
            <person name="Delledonne M."/>
            <person name="Pezzotti M."/>
            <person name="Lecharny A."/>
            <person name="Scarpelli C."/>
            <person name="Artiguenave F."/>
            <person name="Pe M.E."/>
            <person name="Valle G."/>
            <person name="Morgante M."/>
            <person name="Caboche M."/>
            <person name="Adam-Blondon A.-F."/>
            <person name="Weissenbach J."/>
            <person name="Quetier F."/>
            <person name="Wincker P."/>
        </authorList>
    </citation>
    <scope>NUCLEOTIDE SEQUENCE [LARGE SCALE GENOMIC DNA]</scope>
    <source>
        <strain evidence="2">cv. Pinot noir / PN40024</strain>
    </source>
</reference>
<evidence type="ECO:0000313" key="1">
    <source>
        <dbReference type="EMBL" id="CBI32631.3"/>
    </source>
</evidence>
<keyword evidence="2" id="KW-1185">Reference proteome</keyword>
<accession>D7TQB1</accession>
<dbReference type="HOGENOM" id="CLU_3378064_0_0_1"/>
<protein>
    <submittedName>
        <fullName evidence="1">Uncharacterized protein</fullName>
    </submittedName>
</protein>
<organism evidence="1 2">
    <name type="scientific">Vitis vinifera</name>
    <name type="common">Grape</name>
    <dbReference type="NCBI Taxonomy" id="29760"/>
    <lineage>
        <taxon>Eukaryota</taxon>
        <taxon>Viridiplantae</taxon>
        <taxon>Streptophyta</taxon>
        <taxon>Embryophyta</taxon>
        <taxon>Tracheophyta</taxon>
        <taxon>Spermatophyta</taxon>
        <taxon>Magnoliopsida</taxon>
        <taxon>eudicotyledons</taxon>
        <taxon>Gunneridae</taxon>
        <taxon>Pentapetalae</taxon>
        <taxon>rosids</taxon>
        <taxon>Vitales</taxon>
        <taxon>Vitaceae</taxon>
        <taxon>Viteae</taxon>
        <taxon>Vitis</taxon>
    </lineage>
</organism>
<name>D7TQB1_VITVI</name>
<proteinExistence type="predicted"/>
<dbReference type="Proteomes" id="UP000009183">
    <property type="component" value="Chromosome 8"/>
</dbReference>
<evidence type="ECO:0000313" key="2">
    <source>
        <dbReference type="Proteomes" id="UP000009183"/>
    </source>
</evidence>
<dbReference type="InParanoid" id="D7TQB1"/>
<dbReference type="EMBL" id="FN596008">
    <property type="protein sequence ID" value="CBI32631.3"/>
    <property type="molecule type" value="Genomic_DNA"/>
</dbReference>
<dbReference type="AlphaFoldDB" id="D7TQB1"/>
<dbReference type="PaxDb" id="29760-VIT_08s0040g03090.t01"/>